<name>A0A2Y9QSG2_TRIMA</name>
<feature type="compositionally biased region" description="Gly residues" evidence="1">
    <location>
        <begin position="120"/>
        <end position="130"/>
    </location>
</feature>
<protein>
    <submittedName>
        <fullName evidence="3">Uncharacterized protein LOC111820156</fullName>
    </submittedName>
</protein>
<dbReference type="AlphaFoldDB" id="A0A2Y9QSG2"/>
<evidence type="ECO:0000313" key="3">
    <source>
        <dbReference type="RefSeq" id="XP_023584962.1"/>
    </source>
</evidence>
<dbReference type="Proteomes" id="UP000248480">
    <property type="component" value="Unplaced"/>
</dbReference>
<dbReference type="RefSeq" id="XP_023584962.1">
    <property type="nucleotide sequence ID" value="XM_023729194.1"/>
</dbReference>
<proteinExistence type="predicted"/>
<dbReference type="InParanoid" id="A0A2Y9QSG2"/>
<feature type="compositionally biased region" description="Basic and acidic residues" evidence="1">
    <location>
        <begin position="103"/>
        <end position="118"/>
    </location>
</feature>
<accession>A0A2Y9QSG2</accession>
<keyword evidence="2" id="KW-1185">Reference proteome</keyword>
<dbReference type="GeneID" id="111820156"/>
<evidence type="ECO:0000313" key="2">
    <source>
        <dbReference type="Proteomes" id="UP000248480"/>
    </source>
</evidence>
<reference evidence="3" key="1">
    <citation type="submission" date="2025-08" db="UniProtKB">
        <authorList>
            <consortium name="RefSeq"/>
        </authorList>
    </citation>
    <scope>IDENTIFICATION</scope>
</reference>
<sequence length="207" mass="22804">MEEEEDKGLALGQPPHSLIHTHERLLCSGHPSRHGWAGHQTGPSAFSQSVRSCGVCWRAPWMWGTRERGTPVRDSRRIYVGGFRVTVQVWMDNRTRTGPPKCEIGRGEPRGAAKERETPGGAGGLHGWLRDGAGGGTGTVLWGECGWEATDLLSPAWMGQRRWTEGLCSTGPSSVTRLCRATQPTWRAGTPMSSPLYRGGREYRKVR</sequence>
<feature type="region of interest" description="Disordered" evidence="1">
    <location>
        <begin position="96"/>
        <end position="130"/>
    </location>
</feature>
<gene>
    <name evidence="3" type="primary">LOC111820156</name>
</gene>
<dbReference type="KEGG" id="tmu:111820156"/>
<evidence type="ECO:0000256" key="1">
    <source>
        <dbReference type="SAM" id="MobiDB-lite"/>
    </source>
</evidence>
<organism evidence="2 3">
    <name type="scientific">Trichechus manatus latirostris</name>
    <name type="common">Florida manatee</name>
    <dbReference type="NCBI Taxonomy" id="127582"/>
    <lineage>
        <taxon>Eukaryota</taxon>
        <taxon>Metazoa</taxon>
        <taxon>Chordata</taxon>
        <taxon>Craniata</taxon>
        <taxon>Vertebrata</taxon>
        <taxon>Euteleostomi</taxon>
        <taxon>Mammalia</taxon>
        <taxon>Eutheria</taxon>
        <taxon>Afrotheria</taxon>
        <taxon>Sirenia</taxon>
        <taxon>Trichechidae</taxon>
        <taxon>Trichechus</taxon>
    </lineage>
</organism>